<dbReference type="AlphaFoldDB" id="A0A4R6ECP1"/>
<dbReference type="Proteomes" id="UP000295129">
    <property type="component" value="Unassembled WGS sequence"/>
</dbReference>
<dbReference type="Gene3D" id="2.30.30.240">
    <property type="entry name" value="PRC-barrel domain"/>
    <property type="match status" value="1"/>
</dbReference>
<gene>
    <name evidence="3" type="ORF">C7389_103265</name>
</gene>
<dbReference type="EMBL" id="SNVV01000003">
    <property type="protein sequence ID" value="TDN55927.1"/>
    <property type="molecule type" value="Genomic_DNA"/>
</dbReference>
<comment type="caution">
    <text evidence="3">The sequence shown here is derived from an EMBL/GenBank/DDBJ whole genome shotgun (WGS) entry which is preliminary data.</text>
</comment>
<dbReference type="SUPFAM" id="SSF50346">
    <property type="entry name" value="PRC-barrel domain"/>
    <property type="match status" value="1"/>
</dbReference>
<dbReference type="InterPro" id="IPR027275">
    <property type="entry name" value="PRC-brl_dom"/>
</dbReference>
<evidence type="ECO:0000259" key="2">
    <source>
        <dbReference type="Pfam" id="PF05239"/>
    </source>
</evidence>
<accession>A0A4R6ECP1</accession>
<sequence>MTASTSSRSGLAGLGPAQPGEEPASSVGSETGRAGEVDPFVGSAEVPPDAAASGEIQGAERSRLPSGRSDGDVIAVDRLQGQEVSGAGGVLLGRVRHVLADLTGGRIAFLVLELEGRGGDWLCAVPWPAFRRKGERLELPHGAEELRQAPGFSAGSWPSFADPDWLEQLYFFFDCMPYWVADRR</sequence>
<reference evidence="3 4" key="1">
    <citation type="submission" date="2019-03" db="EMBL/GenBank/DDBJ databases">
        <title>Genomic Encyclopedia of Type Strains, Phase IV (KMG-IV): sequencing the most valuable type-strain genomes for metagenomic binning, comparative biology and taxonomic classification.</title>
        <authorList>
            <person name="Goeker M."/>
        </authorList>
    </citation>
    <scope>NUCLEOTIDE SEQUENCE [LARGE SCALE GENOMIC DNA]</scope>
    <source>
        <strain evidence="3 4">DSM 12121</strain>
    </source>
</reference>
<keyword evidence="4" id="KW-1185">Reference proteome</keyword>
<dbReference type="OrthoDB" id="286778at2"/>
<protein>
    <submittedName>
        <fullName evidence="3">PRC-barrel domain protein</fullName>
    </submittedName>
</protein>
<evidence type="ECO:0000256" key="1">
    <source>
        <dbReference type="SAM" id="MobiDB-lite"/>
    </source>
</evidence>
<dbReference type="Pfam" id="PF05239">
    <property type="entry name" value="PRC"/>
    <property type="match status" value="1"/>
</dbReference>
<feature type="region of interest" description="Disordered" evidence="1">
    <location>
        <begin position="1"/>
        <end position="69"/>
    </location>
</feature>
<organism evidence="3 4">
    <name type="scientific">Azoarcus indigens</name>
    <dbReference type="NCBI Taxonomy" id="29545"/>
    <lineage>
        <taxon>Bacteria</taxon>
        <taxon>Pseudomonadati</taxon>
        <taxon>Pseudomonadota</taxon>
        <taxon>Betaproteobacteria</taxon>
        <taxon>Rhodocyclales</taxon>
        <taxon>Zoogloeaceae</taxon>
        <taxon>Azoarcus</taxon>
    </lineage>
</organism>
<feature type="domain" description="PRC-barrel" evidence="2">
    <location>
        <begin position="72"/>
        <end position="139"/>
    </location>
</feature>
<evidence type="ECO:0000313" key="4">
    <source>
        <dbReference type="Proteomes" id="UP000295129"/>
    </source>
</evidence>
<dbReference type="RefSeq" id="WP_133589239.1">
    <property type="nucleotide sequence ID" value="NZ_SNVV01000003.1"/>
</dbReference>
<proteinExistence type="predicted"/>
<dbReference type="InterPro" id="IPR011033">
    <property type="entry name" value="PRC_barrel-like_sf"/>
</dbReference>
<name>A0A4R6ECP1_9RHOO</name>
<evidence type="ECO:0000313" key="3">
    <source>
        <dbReference type="EMBL" id="TDN55927.1"/>
    </source>
</evidence>